<dbReference type="AlphaFoldDB" id="A0A9P6AQ65"/>
<dbReference type="Proteomes" id="UP000886523">
    <property type="component" value="Unassembled WGS sequence"/>
</dbReference>
<evidence type="ECO:0000313" key="1">
    <source>
        <dbReference type="EMBL" id="KAF9509930.1"/>
    </source>
</evidence>
<evidence type="ECO:0000313" key="2">
    <source>
        <dbReference type="Proteomes" id="UP000886523"/>
    </source>
</evidence>
<dbReference type="EMBL" id="MU129026">
    <property type="protein sequence ID" value="KAF9509930.1"/>
    <property type="molecule type" value="Genomic_DNA"/>
</dbReference>
<organism evidence="1 2">
    <name type="scientific">Hydnum rufescens UP504</name>
    <dbReference type="NCBI Taxonomy" id="1448309"/>
    <lineage>
        <taxon>Eukaryota</taxon>
        <taxon>Fungi</taxon>
        <taxon>Dikarya</taxon>
        <taxon>Basidiomycota</taxon>
        <taxon>Agaricomycotina</taxon>
        <taxon>Agaricomycetes</taxon>
        <taxon>Cantharellales</taxon>
        <taxon>Hydnaceae</taxon>
        <taxon>Hydnum</taxon>
    </lineage>
</organism>
<protein>
    <submittedName>
        <fullName evidence="1">Uncharacterized protein</fullName>
    </submittedName>
</protein>
<reference evidence="1" key="1">
    <citation type="journal article" date="2020" name="Nat. Commun.">
        <title>Large-scale genome sequencing of mycorrhizal fungi provides insights into the early evolution of symbiotic traits.</title>
        <authorList>
            <person name="Miyauchi S."/>
            <person name="Kiss E."/>
            <person name="Kuo A."/>
            <person name="Drula E."/>
            <person name="Kohler A."/>
            <person name="Sanchez-Garcia M."/>
            <person name="Morin E."/>
            <person name="Andreopoulos B."/>
            <person name="Barry K.W."/>
            <person name="Bonito G."/>
            <person name="Buee M."/>
            <person name="Carver A."/>
            <person name="Chen C."/>
            <person name="Cichocki N."/>
            <person name="Clum A."/>
            <person name="Culley D."/>
            <person name="Crous P.W."/>
            <person name="Fauchery L."/>
            <person name="Girlanda M."/>
            <person name="Hayes R.D."/>
            <person name="Keri Z."/>
            <person name="LaButti K."/>
            <person name="Lipzen A."/>
            <person name="Lombard V."/>
            <person name="Magnuson J."/>
            <person name="Maillard F."/>
            <person name="Murat C."/>
            <person name="Nolan M."/>
            <person name="Ohm R.A."/>
            <person name="Pangilinan J."/>
            <person name="Pereira M.F."/>
            <person name="Perotto S."/>
            <person name="Peter M."/>
            <person name="Pfister S."/>
            <person name="Riley R."/>
            <person name="Sitrit Y."/>
            <person name="Stielow J.B."/>
            <person name="Szollosi G."/>
            <person name="Zifcakova L."/>
            <person name="Stursova M."/>
            <person name="Spatafora J.W."/>
            <person name="Tedersoo L."/>
            <person name="Vaario L.M."/>
            <person name="Yamada A."/>
            <person name="Yan M."/>
            <person name="Wang P."/>
            <person name="Xu J."/>
            <person name="Bruns T."/>
            <person name="Baldrian P."/>
            <person name="Vilgalys R."/>
            <person name="Dunand C."/>
            <person name="Henrissat B."/>
            <person name="Grigoriev I.V."/>
            <person name="Hibbett D."/>
            <person name="Nagy L.G."/>
            <person name="Martin F.M."/>
        </authorList>
    </citation>
    <scope>NUCLEOTIDE SEQUENCE</scope>
    <source>
        <strain evidence="1">UP504</strain>
    </source>
</reference>
<proteinExistence type="predicted"/>
<name>A0A9P6AQ65_9AGAM</name>
<comment type="caution">
    <text evidence="1">The sequence shown here is derived from an EMBL/GenBank/DDBJ whole genome shotgun (WGS) entry which is preliminary data.</text>
</comment>
<gene>
    <name evidence="1" type="ORF">BS47DRAFT_1396449</name>
</gene>
<keyword evidence="2" id="KW-1185">Reference proteome</keyword>
<accession>A0A9P6AQ65</accession>
<sequence>MRSEVAVDNDWRPEQWLKLWPSGMMGLRDMPWAALEGAQSVKFRWFEQGGRRRGPDVRVHQETASPNLIWLGSESFTGTYDSLPVTFLNPAANAVAVDTWYVIEASRVDLGHCTSAYWVDRLEDINAFGVRAWKKAKAWWGFHEGEPLEYCRCIQEELSAPEPALRAILGTCTDLTKGKDSLDPQTHA</sequence>